<dbReference type="KEGG" id="orp:MOP44_12620"/>
<dbReference type="Pfam" id="PF00486">
    <property type="entry name" value="Trans_reg_C"/>
    <property type="match status" value="1"/>
</dbReference>
<keyword evidence="4" id="KW-1133">Transmembrane helix</keyword>
<dbReference type="RefSeq" id="WP_260796644.1">
    <property type="nucleotide sequence ID" value="NZ_CP093313.1"/>
</dbReference>
<dbReference type="SUPFAM" id="SSF82171">
    <property type="entry name" value="DPP6 N-terminal domain-like"/>
    <property type="match status" value="1"/>
</dbReference>
<dbReference type="InterPro" id="IPR001867">
    <property type="entry name" value="OmpR/PhoB-type_DNA-bd"/>
</dbReference>
<dbReference type="GO" id="GO:0003677">
    <property type="term" value="F:DNA binding"/>
    <property type="evidence" value="ECO:0007669"/>
    <property type="project" value="UniProtKB-UniRule"/>
</dbReference>
<evidence type="ECO:0000256" key="1">
    <source>
        <dbReference type="ARBA" id="ARBA00009820"/>
    </source>
</evidence>
<dbReference type="SMART" id="SM00862">
    <property type="entry name" value="Trans_reg_C"/>
    <property type="match status" value="1"/>
</dbReference>
<dbReference type="Pfam" id="PF00930">
    <property type="entry name" value="DPPIV_N"/>
    <property type="match status" value="1"/>
</dbReference>
<dbReference type="SUPFAM" id="SSF75011">
    <property type="entry name" value="3-carboxy-cis,cis-mucoante lactonizing enzyme"/>
    <property type="match status" value="1"/>
</dbReference>
<dbReference type="InterPro" id="IPR011042">
    <property type="entry name" value="6-blade_b-propeller_TolB-like"/>
</dbReference>
<keyword evidence="4" id="KW-0812">Transmembrane</keyword>
<dbReference type="GO" id="GO:0006355">
    <property type="term" value="P:regulation of DNA-templated transcription"/>
    <property type="evidence" value="ECO:0007669"/>
    <property type="project" value="InterPro"/>
</dbReference>
<dbReference type="PROSITE" id="PS51755">
    <property type="entry name" value="OMPR_PHOB"/>
    <property type="match status" value="1"/>
</dbReference>
<dbReference type="AlphaFoldDB" id="A0A9J7BY51"/>
<gene>
    <name evidence="6" type="ORF">MOP44_12620</name>
</gene>
<evidence type="ECO:0000313" key="6">
    <source>
        <dbReference type="EMBL" id="UWZ87010.1"/>
    </source>
</evidence>
<feature type="transmembrane region" description="Helical" evidence="4">
    <location>
        <begin position="135"/>
        <end position="156"/>
    </location>
</feature>
<evidence type="ECO:0000313" key="7">
    <source>
        <dbReference type="Proteomes" id="UP001059380"/>
    </source>
</evidence>
<reference evidence="6" key="1">
    <citation type="submission" date="2021-04" db="EMBL/GenBank/DDBJ databases">
        <title>Phylogenetic analysis of Acidobacteriaceae.</title>
        <authorList>
            <person name="Qiu L."/>
            <person name="Zhang Q."/>
        </authorList>
    </citation>
    <scope>NUCLEOTIDE SEQUENCE</scope>
    <source>
        <strain evidence="6">DSM 25168</strain>
    </source>
</reference>
<dbReference type="Gene3D" id="1.10.10.10">
    <property type="entry name" value="Winged helix-like DNA-binding domain superfamily/Winged helix DNA-binding domain"/>
    <property type="match status" value="1"/>
</dbReference>
<dbReference type="InterPro" id="IPR002469">
    <property type="entry name" value="Peptidase_S9B_N"/>
</dbReference>
<name>A0A9J7BY51_9BACT</name>
<dbReference type="InterPro" id="IPR016032">
    <property type="entry name" value="Sig_transdc_resp-reg_C-effctor"/>
</dbReference>
<proteinExistence type="inferred from homology"/>
<comment type="similarity">
    <text evidence="1">Belongs to the TolB family.</text>
</comment>
<dbReference type="Gene3D" id="2.120.10.30">
    <property type="entry name" value="TolB, C-terminal domain"/>
    <property type="match status" value="2"/>
</dbReference>
<dbReference type="GO" id="GO:0006508">
    <property type="term" value="P:proteolysis"/>
    <property type="evidence" value="ECO:0007669"/>
    <property type="project" value="InterPro"/>
</dbReference>
<sequence length="715" mass="79416">MTTLAHTTQTWRFGVFEVDAHAGELRRAGVHLKLREQSFKVLVLLLERAGDLVTREELRNALWPADTFVDFDHSLNAAVMHLREALGDTADKPLYIETIPKHGYRFIAPLAPSPGIDKGTAAAKPSRVRGKPRPWLAVSVGAGTLALVAALWLWFWPRHMMRVTEYVQLTHDGWFKEVAAADGSRVYVNLFFPVDSVVQVPLTGGELTGIPIRLPGEDRPIPGLEPGDHPLIYDLSRDGLTFLCAGPSYSLWSVAITGNPLRQLGQAVGAAWSPDGKRLVYTWRGEIFVVRSDGTEVHQIAATKSFKDAASDSDMNWVVEGSMSWSPDGTRIRFTRLHELWEVSPDGTGLHAVLPGWKPSSWKSSGRWTPDGEYYIFLSGEPNMTPFMAGNQLWALDERHSWRGQRHREPIQLTFGPTRWGHPIPSRDGNSVFARGIVLNGELLRFDEQTQRWSPFLGGRSAQFVSYSPDRRFVAYVSFPEEVLYRANVDGSGAIQMTDSTLAVKCAEWSPDGSQILICAQKGTGAIQMYLVPALGGPPKRLMPDGKEPEVDPHWSPDGKKVVYSNLGNVWNTLHPVEIRIYDLSTHAVTALPGSGEDFSPRWSPDARYIAALTVSEHKLKVFDLTSNRWRTIYEGFANFPVWSRDSKYVYIPLWSQGIVRTPIAGGRPQLIAPLKETAPTGSLGGWFGVDPQGAPLVLLDKGSNEVYALQLSKK</sequence>
<evidence type="ECO:0000256" key="2">
    <source>
        <dbReference type="ARBA" id="ARBA00023125"/>
    </source>
</evidence>
<keyword evidence="2 3" id="KW-0238">DNA-binding</keyword>
<protein>
    <submittedName>
        <fullName evidence="6">Winged helix-turn-helix domain-containing protein</fullName>
    </submittedName>
</protein>
<dbReference type="SUPFAM" id="SSF46894">
    <property type="entry name" value="C-terminal effector domain of the bipartite response regulators"/>
    <property type="match status" value="1"/>
</dbReference>
<dbReference type="EMBL" id="CP093313">
    <property type="protein sequence ID" value="UWZ87010.1"/>
    <property type="molecule type" value="Genomic_DNA"/>
</dbReference>
<dbReference type="Proteomes" id="UP001059380">
    <property type="component" value="Chromosome"/>
</dbReference>
<evidence type="ECO:0000256" key="3">
    <source>
        <dbReference type="PROSITE-ProRule" id="PRU01091"/>
    </source>
</evidence>
<organism evidence="6 7">
    <name type="scientific">Occallatibacter riparius</name>
    <dbReference type="NCBI Taxonomy" id="1002689"/>
    <lineage>
        <taxon>Bacteria</taxon>
        <taxon>Pseudomonadati</taxon>
        <taxon>Acidobacteriota</taxon>
        <taxon>Terriglobia</taxon>
        <taxon>Terriglobales</taxon>
        <taxon>Acidobacteriaceae</taxon>
        <taxon>Occallatibacter</taxon>
    </lineage>
</organism>
<dbReference type="InterPro" id="IPR036388">
    <property type="entry name" value="WH-like_DNA-bd_sf"/>
</dbReference>
<dbReference type="PANTHER" id="PTHR36842">
    <property type="entry name" value="PROTEIN TOLB HOMOLOG"/>
    <property type="match status" value="1"/>
</dbReference>
<dbReference type="CDD" id="cd00383">
    <property type="entry name" value="trans_reg_C"/>
    <property type="match status" value="1"/>
</dbReference>
<evidence type="ECO:0000256" key="4">
    <source>
        <dbReference type="SAM" id="Phobius"/>
    </source>
</evidence>
<dbReference type="Pfam" id="PF07676">
    <property type="entry name" value="PD40"/>
    <property type="match status" value="2"/>
</dbReference>
<dbReference type="GO" id="GO:0000160">
    <property type="term" value="P:phosphorelay signal transduction system"/>
    <property type="evidence" value="ECO:0007669"/>
    <property type="project" value="InterPro"/>
</dbReference>
<feature type="DNA-binding region" description="OmpR/PhoB-type" evidence="3">
    <location>
        <begin position="8"/>
        <end position="108"/>
    </location>
</feature>
<accession>A0A9J7BY51</accession>
<keyword evidence="4" id="KW-0472">Membrane</keyword>
<keyword evidence="7" id="KW-1185">Reference proteome</keyword>
<dbReference type="InterPro" id="IPR011659">
    <property type="entry name" value="WD40"/>
</dbReference>
<feature type="domain" description="OmpR/PhoB-type" evidence="5">
    <location>
        <begin position="8"/>
        <end position="108"/>
    </location>
</feature>
<evidence type="ECO:0000259" key="5">
    <source>
        <dbReference type="PROSITE" id="PS51755"/>
    </source>
</evidence>